<evidence type="ECO:0000313" key="8">
    <source>
        <dbReference type="Proteomes" id="UP001428817"/>
    </source>
</evidence>
<feature type="transmembrane region" description="Helical" evidence="6">
    <location>
        <begin position="174"/>
        <end position="194"/>
    </location>
</feature>
<dbReference type="PANTHER" id="PTHR32196:SF72">
    <property type="entry name" value="RIBOSE IMPORT PERMEASE PROTEIN RBSC"/>
    <property type="match status" value="1"/>
</dbReference>
<keyword evidence="4 6" id="KW-1133">Transmembrane helix</keyword>
<sequence>MTAPTTPKTAPKRITARAVEGQELALVGVVAVLWLVLGLATDTFFSGANLHNILFSMSPVAIIGVGMTAVIVTAGIDVSVGSTLVVVAVVVGKLLRDAQWAAPGALLVALLLGALLGLANGVLTAYGRVHPIIITFGTLNLYRFLAYRVFDGEQVDGVPPSLAFLGGGSPGTLAGLPTAFLLAVVLAALAWVYMRYVPTGRHLYAIGGNAEGARLAGIGVTRRLVGVYLVTGLLVGLAACVTVGSAGTVQQNFGVGLELQVIAAVVIGGTSILGGRGTVLGTMLGALLVATVTSAVTLLGWRSDLTELFIGLFIVVAVGVDLLRERRRRSL</sequence>
<keyword evidence="3 6" id="KW-0812">Transmembrane</keyword>
<evidence type="ECO:0000256" key="5">
    <source>
        <dbReference type="ARBA" id="ARBA00023136"/>
    </source>
</evidence>
<dbReference type="RefSeq" id="WP_185066404.1">
    <property type="nucleotide sequence ID" value="NZ_BAABJP010000007.1"/>
</dbReference>
<dbReference type="PANTHER" id="PTHR32196">
    <property type="entry name" value="ABC TRANSPORTER PERMEASE PROTEIN YPHD-RELATED-RELATED"/>
    <property type="match status" value="1"/>
</dbReference>
<feature type="transmembrane region" description="Helical" evidence="6">
    <location>
        <begin position="60"/>
        <end position="92"/>
    </location>
</feature>
<keyword evidence="5 6" id="KW-0472">Membrane</keyword>
<evidence type="ECO:0000256" key="1">
    <source>
        <dbReference type="ARBA" id="ARBA00004651"/>
    </source>
</evidence>
<feature type="transmembrane region" description="Helical" evidence="6">
    <location>
        <begin position="305"/>
        <end position="323"/>
    </location>
</feature>
<comment type="caution">
    <text evidence="7">The sequence shown here is derived from an EMBL/GenBank/DDBJ whole genome shotgun (WGS) entry which is preliminary data.</text>
</comment>
<feature type="transmembrane region" description="Helical" evidence="6">
    <location>
        <begin position="104"/>
        <end position="126"/>
    </location>
</feature>
<dbReference type="EMBL" id="BAABJP010000007">
    <property type="protein sequence ID" value="GAA5152699.1"/>
    <property type="molecule type" value="Genomic_DNA"/>
</dbReference>
<dbReference type="Proteomes" id="UP001428817">
    <property type="component" value="Unassembled WGS sequence"/>
</dbReference>
<dbReference type="CDD" id="cd06579">
    <property type="entry name" value="TM_PBP1_transp_AraH_like"/>
    <property type="match status" value="1"/>
</dbReference>
<comment type="subcellular location">
    <subcellularLocation>
        <location evidence="1">Cell membrane</location>
        <topology evidence="1">Multi-pass membrane protein</topology>
    </subcellularLocation>
</comment>
<evidence type="ECO:0000256" key="6">
    <source>
        <dbReference type="SAM" id="Phobius"/>
    </source>
</evidence>
<feature type="transmembrane region" description="Helical" evidence="6">
    <location>
        <begin position="280"/>
        <end position="299"/>
    </location>
</feature>
<gene>
    <name evidence="7" type="ORF">GCM10023321_21840</name>
</gene>
<evidence type="ECO:0000256" key="3">
    <source>
        <dbReference type="ARBA" id="ARBA00022692"/>
    </source>
</evidence>
<evidence type="ECO:0000256" key="2">
    <source>
        <dbReference type="ARBA" id="ARBA00022475"/>
    </source>
</evidence>
<feature type="transmembrane region" description="Helical" evidence="6">
    <location>
        <begin position="253"/>
        <end position="273"/>
    </location>
</feature>
<evidence type="ECO:0000256" key="4">
    <source>
        <dbReference type="ARBA" id="ARBA00022989"/>
    </source>
</evidence>
<dbReference type="InterPro" id="IPR001851">
    <property type="entry name" value="ABC_transp_permease"/>
</dbReference>
<feature type="transmembrane region" description="Helical" evidence="6">
    <location>
        <begin position="224"/>
        <end position="247"/>
    </location>
</feature>
<name>A0ABP9PWM5_9PSEU</name>
<keyword evidence="2" id="KW-1003">Cell membrane</keyword>
<organism evidence="7 8">
    <name type="scientific">Pseudonocardia eucalypti</name>
    <dbReference type="NCBI Taxonomy" id="648755"/>
    <lineage>
        <taxon>Bacteria</taxon>
        <taxon>Bacillati</taxon>
        <taxon>Actinomycetota</taxon>
        <taxon>Actinomycetes</taxon>
        <taxon>Pseudonocardiales</taxon>
        <taxon>Pseudonocardiaceae</taxon>
        <taxon>Pseudonocardia</taxon>
    </lineage>
</organism>
<dbReference type="Pfam" id="PF02653">
    <property type="entry name" value="BPD_transp_2"/>
    <property type="match status" value="1"/>
</dbReference>
<feature type="transmembrane region" description="Helical" evidence="6">
    <location>
        <begin position="21"/>
        <end position="40"/>
    </location>
</feature>
<protein>
    <submittedName>
        <fullName evidence="7">ABC transporter permease</fullName>
    </submittedName>
</protein>
<proteinExistence type="predicted"/>
<reference evidence="8" key="1">
    <citation type="journal article" date="2019" name="Int. J. Syst. Evol. Microbiol.">
        <title>The Global Catalogue of Microorganisms (GCM) 10K type strain sequencing project: providing services to taxonomists for standard genome sequencing and annotation.</title>
        <authorList>
            <consortium name="The Broad Institute Genomics Platform"/>
            <consortium name="The Broad Institute Genome Sequencing Center for Infectious Disease"/>
            <person name="Wu L."/>
            <person name="Ma J."/>
        </authorList>
    </citation>
    <scope>NUCLEOTIDE SEQUENCE [LARGE SCALE GENOMIC DNA]</scope>
    <source>
        <strain evidence="8">JCM 18303</strain>
    </source>
</reference>
<keyword evidence="8" id="KW-1185">Reference proteome</keyword>
<accession>A0ABP9PWM5</accession>
<evidence type="ECO:0000313" key="7">
    <source>
        <dbReference type="EMBL" id="GAA5152699.1"/>
    </source>
</evidence>